<protein>
    <recommendedName>
        <fullName evidence="7">Pentatricopeptide repeat-containing protein</fullName>
    </recommendedName>
</protein>
<evidence type="ECO:0000313" key="5">
    <source>
        <dbReference type="EMBL" id="VAH13826.1"/>
    </source>
</evidence>
<gene>
    <name evidence="5" type="ORF">TRITD_1Bv1G033140</name>
</gene>
<name>A0A9R0QR97_TRITD</name>
<evidence type="ECO:0008006" key="7">
    <source>
        <dbReference type="Google" id="ProtNLM"/>
    </source>
</evidence>
<dbReference type="PANTHER" id="PTHR47939">
    <property type="entry name" value="MEMBRANE-ASSOCIATED SALT-INDUCIBLE PROTEIN-LIKE"/>
    <property type="match status" value="1"/>
</dbReference>
<reference evidence="5 6" key="1">
    <citation type="submission" date="2017-09" db="EMBL/GenBank/DDBJ databases">
        <authorList>
            <consortium name="International Durum Wheat Genome Sequencing Consortium (IDWGSC)"/>
            <person name="Milanesi L."/>
        </authorList>
    </citation>
    <scope>NUCLEOTIDE SEQUENCE [LARGE SCALE GENOMIC DNA]</scope>
    <source>
        <strain evidence="6">cv. Svevo</strain>
    </source>
</reference>
<dbReference type="InterPro" id="IPR002885">
    <property type="entry name" value="PPR_rpt"/>
</dbReference>
<dbReference type="PANTHER" id="PTHR47939:SF13">
    <property type="entry name" value="OS03G0201400 PROTEIN"/>
    <property type="match status" value="1"/>
</dbReference>
<dbReference type="Proteomes" id="UP000324705">
    <property type="component" value="Chromosome 1B"/>
</dbReference>
<proteinExistence type="inferred from homology"/>
<evidence type="ECO:0000256" key="2">
    <source>
        <dbReference type="ARBA" id="ARBA00022737"/>
    </source>
</evidence>
<dbReference type="InterPro" id="IPR011990">
    <property type="entry name" value="TPR-like_helical_dom_sf"/>
</dbReference>
<keyword evidence="2" id="KW-0677">Repeat</keyword>
<dbReference type="Gene3D" id="1.25.40.10">
    <property type="entry name" value="Tetratricopeptide repeat domain"/>
    <property type="match status" value="1"/>
</dbReference>
<dbReference type="PROSITE" id="PS51375">
    <property type="entry name" value="PPR"/>
    <property type="match status" value="1"/>
</dbReference>
<keyword evidence="3" id="KW-0809">Transit peptide</keyword>
<evidence type="ECO:0000313" key="6">
    <source>
        <dbReference type="Proteomes" id="UP000324705"/>
    </source>
</evidence>
<dbReference type="Pfam" id="PF01535">
    <property type="entry name" value="PPR"/>
    <property type="match status" value="1"/>
</dbReference>
<dbReference type="InterPro" id="IPR050667">
    <property type="entry name" value="PPR-containing_protein"/>
</dbReference>
<evidence type="ECO:0000256" key="1">
    <source>
        <dbReference type="ARBA" id="ARBA00007626"/>
    </source>
</evidence>
<organism evidence="5 6">
    <name type="scientific">Triticum turgidum subsp. durum</name>
    <name type="common">Durum wheat</name>
    <name type="synonym">Triticum durum</name>
    <dbReference type="NCBI Taxonomy" id="4567"/>
    <lineage>
        <taxon>Eukaryota</taxon>
        <taxon>Viridiplantae</taxon>
        <taxon>Streptophyta</taxon>
        <taxon>Embryophyta</taxon>
        <taxon>Tracheophyta</taxon>
        <taxon>Spermatophyta</taxon>
        <taxon>Magnoliopsida</taxon>
        <taxon>Liliopsida</taxon>
        <taxon>Poales</taxon>
        <taxon>Poaceae</taxon>
        <taxon>BOP clade</taxon>
        <taxon>Pooideae</taxon>
        <taxon>Triticodae</taxon>
        <taxon>Triticeae</taxon>
        <taxon>Triticinae</taxon>
        <taxon>Triticum</taxon>
    </lineage>
</organism>
<comment type="similarity">
    <text evidence="1">Belongs to the PPR family. P subfamily.</text>
</comment>
<evidence type="ECO:0000256" key="4">
    <source>
        <dbReference type="PROSITE-ProRule" id="PRU00708"/>
    </source>
</evidence>
<dbReference type="Gramene" id="TRITD1Bv1G033140.1">
    <property type="protein sequence ID" value="TRITD1Bv1G033140.1"/>
    <property type="gene ID" value="TRITD1Bv1G033140"/>
</dbReference>
<dbReference type="EMBL" id="LT934112">
    <property type="protein sequence ID" value="VAH13826.1"/>
    <property type="molecule type" value="Genomic_DNA"/>
</dbReference>
<sequence>MIDAMYKVRRREEANILFAAISANGLVPNASTYTIMITNLLKEESMEEADHMFSSMETSGYAPSSALLNDIIRMLLEKGEIVKAGNYLSKVDGKSISLENSTGLLMMHLFSREGRYHEQIKSLPARYRFFGEVRHS</sequence>
<evidence type="ECO:0000256" key="3">
    <source>
        <dbReference type="ARBA" id="ARBA00022946"/>
    </source>
</evidence>
<dbReference type="AlphaFoldDB" id="A0A9R0QR97"/>
<accession>A0A9R0QR97</accession>
<dbReference type="NCBIfam" id="TIGR00756">
    <property type="entry name" value="PPR"/>
    <property type="match status" value="1"/>
</dbReference>
<keyword evidence="6" id="KW-1185">Reference proteome</keyword>
<dbReference type="OMA" id="YTIMITN"/>
<feature type="repeat" description="PPR" evidence="4">
    <location>
        <begin position="29"/>
        <end position="63"/>
    </location>
</feature>